<evidence type="ECO:0000313" key="1">
    <source>
        <dbReference type="EMBL" id="MDF3290296.1"/>
    </source>
</evidence>
<dbReference type="Proteomes" id="UP001216579">
    <property type="component" value="Unassembled WGS sequence"/>
</dbReference>
<gene>
    <name evidence="1" type="ORF">P3G67_13785</name>
</gene>
<accession>A0ABT5ZKD6</accession>
<dbReference type="Pfam" id="PF08282">
    <property type="entry name" value="Hydrolase_3"/>
    <property type="match status" value="2"/>
</dbReference>
<protein>
    <submittedName>
        <fullName evidence="1">HAD hydrolase family protein</fullName>
    </submittedName>
</protein>
<reference evidence="1 2" key="1">
    <citation type="submission" date="2023-03" db="EMBL/GenBank/DDBJ databases">
        <title>Draft genome sequence of Streptomyces sp. RB6PN23 isolated from peat swamp forest in Thailand.</title>
        <authorList>
            <person name="Klaysubun C."/>
            <person name="Duangmal K."/>
        </authorList>
    </citation>
    <scope>NUCLEOTIDE SEQUENCE [LARGE SCALE GENOMIC DNA]</scope>
    <source>
        <strain evidence="1 2">RB6PN23</strain>
    </source>
</reference>
<dbReference type="SUPFAM" id="SSF56784">
    <property type="entry name" value="HAD-like"/>
    <property type="match status" value="1"/>
</dbReference>
<dbReference type="PANTHER" id="PTHR10000:SF8">
    <property type="entry name" value="HAD SUPERFAMILY HYDROLASE-LIKE, TYPE 3"/>
    <property type="match status" value="1"/>
</dbReference>
<evidence type="ECO:0000313" key="2">
    <source>
        <dbReference type="Proteomes" id="UP001216579"/>
    </source>
</evidence>
<sequence length="280" mass="29801">MSPCWTDVPGTALRYAAFDLDGTLLDQTGRLLKGVADGVRRLRERGIVPIVVSGRSYESFRQLAFSDHFLALWDDHVLLDDGDVILDRRSGALDCRVVMPADTAPRLMAQGYEDFVLEWQGKHYATGRRAALAFGMAYELPRSSIELSLPLLTDCQPTRIVVVGAGAELASTSDGFGVEVAPIRRFGAAVLRPLHGGKLKGLTAHLARRFNAQDLSGVIAFGDGDNDALLLSRCAVGVAVADCAPAAAASASILLDGPLADFLAVLEPGRLALRCDGDAV</sequence>
<keyword evidence="1" id="KW-0378">Hydrolase</keyword>
<dbReference type="InterPro" id="IPR023214">
    <property type="entry name" value="HAD_sf"/>
</dbReference>
<name>A0ABT5ZKD6_9ACTN</name>
<organism evidence="1 2">
    <name type="scientific">Streptomyces silvisoli</name>
    <dbReference type="NCBI Taxonomy" id="3034235"/>
    <lineage>
        <taxon>Bacteria</taxon>
        <taxon>Bacillati</taxon>
        <taxon>Actinomycetota</taxon>
        <taxon>Actinomycetes</taxon>
        <taxon>Kitasatosporales</taxon>
        <taxon>Streptomycetaceae</taxon>
        <taxon>Streptomyces</taxon>
    </lineage>
</organism>
<keyword evidence="2" id="KW-1185">Reference proteome</keyword>
<dbReference type="RefSeq" id="WP_276093733.1">
    <property type="nucleotide sequence ID" value="NZ_JARJBC010000007.1"/>
</dbReference>
<dbReference type="EMBL" id="JARJBC010000007">
    <property type="protein sequence ID" value="MDF3290296.1"/>
    <property type="molecule type" value="Genomic_DNA"/>
</dbReference>
<dbReference type="Gene3D" id="3.40.50.1000">
    <property type="entry name" value="HAD superfamily/HAD-like"/>
    <property type="match status" value="2"/>
</dbReference>
<dbReference type="GO" id="GO:0016787">
    <property type="term" value="F:hydrolase activity"/>
    <property type="evidence" value="ECO:0007669"/>
    <property type="project" value="UniProtKB-KW"/>
</dbReference>
<comment type="caution">
    <text evidence="1">The sequence shown here is derived from an EMBL/GenBank/DDBJ whole genome shotgun (WGS) entry which is preliminary data.</text>
</comment>
<dbReference type="PANTHER" id="PTHR10000">
    <property type="entry name" value="PHOSPHOSERINE PHOSPHATASE"/>
    <property type="match status" value="1"/>
</dbReference>
<proteinExistence type="predicted"/>
<dbReference type="InterPro" id="IPR036412">
    <property type="entry name" value="HAD-like_sf"/>
</dbReference>